<dbReference type="InterPro" id="IPR041596">
    <property type="entry name" value="Lig_Pab1020_C"/>
</dbReference>
<evidence type="ECO:0000259" key="2">
    <source>
        <dbReference type="Pfam" id="PF18330"/>
    </source>
</evidence>
<dbReference type="NCBIfam" id="TIGR01209">
    <property type="entry name" value="RNA ligase"/>
    <property type="match status" value="1"/>
</dbReference>
<comment type="caution">
    <text evidence="3">The sequence shown here is derived from an EMBL/GenBank/DDBJ whole genome shotgun (WGS) entry which is preliminary data.</text>
</comment>
<evidence type="ECO:0000313" key="3">
    <source>
        <dbReference type="EMBL" id="HFC98462.1"/>
    </source>
</evidence>
<dbReference type="InterPro" id="IPR001072">
    <property type="entry name" value="RNA_ligase_Pab1020"/>
</dbReference>
<evidence type="ECO:0000259" key="1">
    <source>
        <dbReference type="Pfam" id="PF09414"/>
    </source>
</evidence>
<dbReference type="GO" id="GO:0016874">
    <property type="term" value="F:ligase activity"/>
    <property type="evidence" value="ECO:0007669"/>
    <property type="project" value="UniProtKB-KW"/>
</dbReference>
<dbReference type="Proteomes" id="UP000886043">
    <property type="component" value="Unassembled WGS sequence"/>
</dbReference>
<name>A0A7C3GTU1_9BACT</name>
<dbReference type="EMBL" id="DRMH01000113">
    <property type="protein sequence ID" value="HFC98462.1"/>
    <property type="molecule type" value="Genomic_DNA"/>
</dbReference>
<dbReference type="Gene3D" id="3.30.70.2160">
    <property type="match status" value="1"/>
</dbReference>
<dbReference type="AlphaFoldDB" id="A0A7C3GTU1"/>
<feature type="domain" description="RNA ligase Pab1020 C-terminal" evidence="2">
    <location>
        <begin position="273"/>
        <end position="394"/>
    </location>
</feature>
<proteinExistence type="predicted"/>
<organism evidence="3">
    <name type="scientific">Thermosulfurimonas dismutans</name>
    <dbReference type="NCBI Taxonomy" id="999894"/>
    <lineage>
        <taxon>Bacteria</taxon>
        <taxon>Pseudomonadati</taxon>
        <taxon>Thermodesulfobacteriota</taxon>
        <taxon>Thermodesulfobacteria</taxon>
        <taxon>Thermodesulfobacteriales</taxon>
        <taxon>Thermodesulfobacteriaceae</taxon>
        <taxon>Thermosulfurimonas</taxon>
    </lineage>
</organism>
<accession>A0A7C3GTU1</accession>
<protein>
    <submittedName>
        <fullName evidence="3">RNA ligase</fullName>
    </submittedName>
</protein>
<dbReference type="Gene3D" id="3.30.1490.70">
    <property type="match status" value="1"/>
</dbReference>
<reference evidence="3" key="1">
    <citation type="journal article" date="2020" name="mSystems">
        <title>Genome- and Community-Level Interaction Insights into Carbon Utilization and Element Cycling Functions of Hydrothermarchaeota in Hydrothermal Sediment.</title>
        <authorList>
            <person name="Zhou Z."/>
            <person name="Liu Y."/>
            <person name="Xu W."/>
            <person name="Pan J."/>
            <person name="Luo Z.H."/>
            <person name="Li M."/>
        </authorList>
    </citation>
    <scope>NUCLEOTIDE SEQUENCE [LARGE SCALE GENOMIC DNA]</scope>
    <source>
        <strain evidence="3">HyVt-483</strain>
    </source>
</reference>
<feature type="domain" description="RNA ligase" evidence="1">
    <location>
        <begin position="106"/>
        <end position="256"/>
    </location>
</feature>
<dbReference type="Pfam" id="PF09414">
    <property type="entry name" value="RNA_ligase"/>
    <property type="match status" value="1"/>
</dbReference>
<gene>
    <name evidence="3" type="ORF">ENJ40_08420</name>
</gene>
<dbReference type="Gene3D" id="3.30.470.30">
    <property type="entry name" value="DNA ligase/mRNA capping enzyme"/>
    <property type="match status" value="1"/>
</dbReference>
<dbReference type="Pfam" id="PF18330">
    <property type="entry name" value="Lig_C"/>
    <property type="match status" value="1"/>
</dbReference>
<dbReference type="InterPro" id="IPR021122">
    <property type="entry name" value="RNA_ligase_dom_REL/Rnl2"/>
</dbReference>
<keyword evidence="3" id="KW-0436">Ligase</keyword>
<dbReference type="PRINTS" id="PR01048">
    <property type="entry name" value="Y414FAMILY"/>
</dbReference>
<dbReference type="SUPFAM" id="SSF56091">
    <property type="entry name" value="DNA ligase/mRNA capping enzyme, catalytic domain"/>
    <property type="match status" value="1"/>
</dbReference>
<sequence>MRREKAERWRSGVWPYSEEDRKRLAEIYPHNPLLRRFPLKVWEEALAEGRLRVVLGTRTPLFRLRRDFKGLPSGTIFGPETVIPSFPHIPRIFRLHTGVPRYLQGPFWAEEKIEGYNVRLFRVGDEILAATRRGFICPFATDRYPDFLPRLEEFLRDHPHLCVCCEVAGPGNPFVGEWPPYIQEDVHFFVFDLMRLPEGELLPPPEKYRLLAAYEFPTPEIHGPYTPDRLDPLSQLLRRYDREGREGVVLKSADGKIYLKYATPGSHLEDLRVVFPYLGDVPPEYLTHRLVRYLLSQWELYGKLKGEIWERVGTRILSGLEDLFSRLDRGEVVSEAFRLRFRTRRAFEALLAHFRHAQVKVEVREVREEAGYLVVEIVKIYPRATSFWRQKLEGFSVVD</sequence>